<keyword evidence="10" id="KW-1185">Reference proteome</keyword>
<reference evidence="9 10" key="1">
    <citation type="submission" date="2023-05" db="EMBL/GenBank/DDBJ databases">
        <title>A 100% complete, gapless, phased diploid assembly of the Scenedesmus obliquus UTEX 3031 genome.</title>
        <authorList>
            <person name="Biondi T.C."/>
            <person name="Hanschen E.R."/>
            <person name="Kwon T."/>
            <person name="Eng W."/>
            <person name="Kruse C.P.S."/>
            <person name="Koehler S.I."/>
            <person name="Kunde Y."/>
            <person name="Gleasner C.D."/>
            <person name="You Mak K.T."/>
            <person name="Polle J."/>
            <person name="Hovde B.T."/>
            <person name="Starkenburg S.R."/>
        </authorList>
    </citation>
    <scope>NUCLEOTIDE SEQUENCE [LARGE SCALE GENOMIC DNA]</scope>
    <source>
        <strain evidence="9 10">DOE0152z</strain>
    </source>
</reference>
<evidence type="ECO:0000313" key="9">
    <source>
        <dbReference type="EMBL" id="WIA17746.1"/>
    </source>
</evidence>
<dbReference type="InterPro" id="IPR027417">
    <property type="entry name" value="P-loop_NTPase"/>
</dbReference>
<evidence type="ECO:0000259" key="8">
    <source>
        <dbReference type="PROSITE" id="PS51327"/>
    </source>
</evidence>
<protein>
    <recommendedName>
        <fullName evidence="11">P-loop containing nucleoside triphosphate hydrolase protein</fullName>
    </recommendedName>
</protein>
<keyword evidence="4" id="KW-0694">RNA-binding</keyword>
<dbReference type="PROSITE" id="PS51194">
    <property type="entry name" value="HELICASE_CTER"/>
    <property type="match status" value="1"/>
</dbReference>
<dbReference type="InterPro" id="IPR038248">
    <property type="entry name" value="Dicer_dimer_sf"/>
</dbReference>
<evidence type="ECO:0008006" key="11">
    <source>
        <dbReference type="Google" id="ProtNLM"/>
    </source>
</evidence>
<feature type="region of interest" description="Disordered" evidence="5">
    <location>
        <begin position="741"/>
        <end position="766"/>
    </location>
</feature>
<organism evidence="9 10">
    <name type="scientific">Tetradesmus obliquus</name>
    <name type="common">Green alga</name>
    <name type="synonym">Acutodesmus obliquus</name>
    <dbReference type="NCBI Taxonomy" id="3088"/>
    <lineage>
        <taxon>Eukaryota</taxon>
        <taxon>Viridiplantae</taxon>
        <taxon>Chlorophyta</taxon>
        <taxon>core chlorophytes</taxon>
        <taxon>Chlorophyceae</taxon>
        <taxon>CS clade</taxon>
        <taxon>Sphaeropleales</taxon>
        <taxon>Scenedesmaceae</taxon>
        <taxon>Tetradesmus</taxon>
    </lineage>
</organism>
<keyword evidence="3" id="KW-0067">ATP-binding</keyword>
<dbReference type="SMART" id="SM00487">
    <property type="entry name" value="DEXDc"/>
    <property type="match status" value="1"/>
</dbReference>
<feature type="domain" description="Helicase C-terminal" evidence="7">
    <location>
        <begin position="563"/>
        <end position="734"/>
    </location>
</feature>
<evidence type="ECO:0000259" key="7">
    <source>
        <dbReference type="PROSITE" id="PS51194"/>
    </source>
</evidence>
<proteinExistence type="inferred from homology"/>
<name>A0ABY8UCD0_TETOB</name>
<dbReference type="Pfam" id="PF03368">
    <property type="entry name" value="Dicer_dimer"/>
    <property type="match status" value="1"/>
</dbReference>
<evidence type="ECO:0000256" key="5">
    <source>
        <dbReference type="SAM" id="MobiDB-lite"/>
    </source>
</evidence>
<evidence type="ECO:0000259" key="6">
    <source>
        <dbReference type="PROSITE" id="PS51192"/>
    </source>
</evidence>
<accession>A0ABY8UCD0</accession>
<dbReference type="PROSITE" id="PS51192">
    <property type="entry name" value="HELICASE_ATP_BIND_1"/>
    <property type="match status" value="1"/>
</dbReference>
<dbReference type="Pfam" id="PF00270">
    <property type="entry name" value="DEAD"/>
    <property type="match status" value="1"/>
</dbReference>
<dbReference type="InterPro" id="IPR051363">
    <property type="entry name" value="RLR_Helicase"/>
</dbReference>
<evidence type="ECO:0000256" key="2">
    <source>
        <dbReference type="ARBA" id="ARBA00022801"/>
    </source>
</evidence>
<evidence type="ECO:0000256" key="3">
    <source>
        <dbReference type="ARBA" id="ARBA00022840"/>
    </source>
</evidence>
<dbReference type="Gene3D" id="3.40.50.300">
    <property type="entry name" value="P-loop containing nucleotide triphosphate hydrolases"/>
    <property type="match status" value="2"/>
</dbReference>
<gene>
    <name evidence="9" type="ORF">OEZ85_009261</name>
</gene>
<evidence type="ECO:0000256" key="1">
    <source>
        <dbReference type="ARBA" id="ARBA00022741"/>
    </source>
</evidence>
<dbReference type="Gene3D" id="3.30.160.380">
    <property type="entry name" value="Dicer dimerisation domain"/>
    <property type="match status" value="1"/>
</dbReference>
<feature type="domain" description="Helicase ATP-binding" evidence="6">
    <location>
        <begin position="10"/>
        <end position="194"/>
    </location>
</feature>
<feature type="domain" description="Dicer dsRNA-binding fold" evidence="8">
    <location>
        <begin position="791"/>
        <end position="878"/>
    </location>
</feature>
<dbReference type="PROSITE" id="PS51327">
    <property type="entry name" value="DICER_DSRBF"/>
    <property type="match status" value="1"/>
</dbReference>
<dbReference type="SUPFAM" id="SSF52540">
    <property type="entry name" value="P-loop containing nucleoside triphosphate hydrolases"/>
    <property type="match status" value="1"/>
</dbReference>
<dbReference type="Pfam" id="PF00271">
    <property type="entry name" value="Helicase_C"/>
    <property type="match status" value="1"/>
</dbReference>
<feature type="region of interest" description="Disordered" evidence="5">
    <location>
        <begin position="173"/>
        <end position="207"/>
    </location>
</feature>
<dbReference type="InterPro" id="IPR001650">
    <property type="entry name" value="Helicase_C-like"/>
</dbReference>
<sequence length="878" mass="92770">MEDREYQRELIELVKGNNALIVLPTGSGKTDIAARVIQQQHLPAAAAAKAAGSVKAIVFLAPTNPLVAQQCIVLKEGYGMAARAYHGDGSQKDISSWSADIWAREVAAADVMVMTPDVLLHLLAHGSMTMRNISLLVFDEAHHCNSDHPYAQIMEDFYHTLEPQHRPQVLGFTASPKGLEGAEDRGIGASKSSKRKRGKSKGAGAAAVGGGEWGLQQRLDARLVTVADHLRQGLADCVPVPANELLQYADDDPAWAEHPGIAGACTTLTSALEGLTRPAKLSEAALAQLQHYASLYAAGQLDAEVSSTAAADLACFAAINEAEFGSMEALDKQVRGTKTCLESLGPWPAAMAAHLDMLAAIPEEEAAAAAGSSSISRAPEPAPGSADAEAVAAARARARGIVDIELAKMLAKDDLGKTPEELLQELGFHLKSVYDWLAALASSQPAILTPAELATAANSSSSRSSSTPHQLAALAPALLRLAGKAAVLMVVSVLGGLLMPDADRDALLRDPDVQAAASSAGKRARGQLQHAGAAMLQHVPDTCLQAQSTRAPAWRGAPLLSPKLLSLLRSLATQQADADGGGGSDDWWSALVFVETKLSALVVSQLLQRCPDMATKLRADYLIGDTEPGGRNQCLSMDTKAQARVVDRFRRGDLNLLVATNIGSEGMDFKQCAAVVAFEPPPDLTSYIQARGRARKQGSQYCWLVPRSTAAAKALVGKQSKRISDAQLQDELVRETSAATRQLLQQHRSSSSSSNPAAAGRQSGLNGSAALPHNAAHLLMPKGGIATLRLAQPLLIGFCTKLDWGGRAKPPQAFYRTVQLQEGFHTTVYLPSSSGIWQPVATAPCCSNAKASKNAGALQALKELRQAGRLDDWLQPKK</sequence>
<comment type="similarity">
    <text evidence="4">Belongs to the helicase family. Dicer subfamily.</text>
</comment>
<dbReference type="InterPro" id="IPR011545">
    <property type="entry name" value="DEAD/DEAH_box_helicase_dom"/>
</dbReference>
<evidence type="ECO:0000256" key="4">
    <source>
        <dbReference type="PROSITE-ProRule" id="PRU00657"/>
    </source>
</evidence>
<dbReference type="EMBL" id="CP126216">
    <property type="protein sequence ID" value="WIA17746.1"/>
    <property type="molecule type" value="Genomic_DNA"/>
</dbReference>
<dbReference type="InterPro" id="IPR005034">
    <property type="entry name" value="Dicer_dimerisation"/>
</dbReference>
<dbReference type="InterPro" id="IPR014001">
    <property type="entry name" value="Helicase_ATP-bd"/>
</dbReference>
<dbReference type="PANTHER" id="PTHR14074:SF16">
    <property type="entry name" value="ANTIVIRAL INNATE IMMUNE RESPONSE RECEPTOR RIG-I"/>
    <property type="match status" value="1"/>
</dbReference>
<dbReference type="Proteomes" id="UP001244341">
    <property type="component" value="Chromosome 9b"/>
</dbReference>
<keyword evidence="2" id="KW-0378">Hydrolase</keyword>
<keyword evidence="1" id="KW-0547">Nucleotide-binding</keyword>
<evidence type="ECO:0000313" key="10">
    <source>
        <dbReference type="Proteomes" id="UP001244341"/>
    </source>
</evidence>
<dbReference type="SMART" id="SM00490">
    <property type="entry name" value="HELICc"/>
    <property type="match status" value="1"/>
</dbReference>
<dbReference type="PANTHER" id="PTHR14074">
    <property type="entry name" value="HELICASE WITH DEATH DOMAIN-RELATED"/>
    <property type="match status" value="1"/>
</dbReference>